<evidence type="ECO:0000313" key="1">
    <source>
        <dbReference type="EMBL" id="QGM99912.1"/>
    </source>
</evidence>
<sequence>MTEAETLIREIESLRETIRREWFNIRLDTLTHDDRVVIRDHIERCHADLKILLDRLWNLADEKSN</sequence>
<reference evidence="1 2" key="1">
    <citation type="submission" date="2019-09" db="EMBL/GenBank/DDBJ databases">
        <title>Isolation and complete genome sequencing of Methylocystis species.</title>
        <authorList>
            <person name="Rumah B.L."/>
            <person name="Stead C.E."/>
            <person name="Stevens B.C."/>
            <person name="Minton N.P."/>
            <person name="Grosse-Honebrink A."/>
            <person name="Zhang Y."/>
        </authorList>
    </citation>
    <scope>NUCLEOTIDE SEQUENCE [LARGE SCALE GENOMIC DNA]</scope>
    <source>
        <strain evidence="1 2">BRCS2</strain>
        <plasmid evidence="1 2">unnamed1</plasmid>
    </source>
</reference>
<dbReference type="RefSeq" id="WP_081495710.1">
    <property type="nucleotide sequence ID" value="NZ_CP044332.1"/>
</dbReference>
<protein>
    <recommendedName>
        <fullName evidence="3">DUF86 domain-containing protein</fullName>
    </recommendedName>
</protein>
<organism evidence="1 2">
    <name type="scientific">Methylocystis parvus</name>
    <dbReference type="NCBI Taxonomy" id="134"/>
    <lineage>
        <taxon>Bacteria</taxon>
        <taxon>Pseudomonadati</taxon>
        <taxon>Pseudomonadota</taxon>
        <taxon>Alphaproteobacteria</taxon>
        <taxon>Hyphomicrobiales</taxon>
        <taxon>Methylocystaceae</taxon>
        <taxon>Methylocystis</taxon>
    </lineage>
</organism>
<dbReference type="EMBL" id="CP044332">
    <property type="protein sequence ID" value="QGM99912.1"/>
    <property type="molecule type" value="Genomic_DNA"/>
</dbReference>
<dbReference type="Proteomes" id="UP000422569">
    <property type="component" value="Plasmid unnamed1"/>
</dbReference>
<proteinExistence type="predicted"/>
<dbReference type="GeneID" id="42570737"/>
<keyword evidence="1" id="KW-0614">Plasmid</keyword>
<geneLocation type="plasmid" evidence="1">
    <name>unnamed1</name>
</geneLocation>
<name>A0A6B8MDS8_9HYPH</name>
<accession>A0A6B8MDS8</accession>
<gene>
    <name evidence="1" type="ORF">F7D14_20175</name>
</gene>
<dbReference type="KEGG" id="mpar:F7D14_20175"/>
<evidence type="ECO:0008006" key="3">
    <source>
        <dbReference type="Google" id="ProtNLM"/>
    </source>
</evidence>
<dbReference type="AlphaFoldDB" id="A0A6B8MDS8"/>
<evidence type="ECO:0000313" key="2">
    <source>
        <dbReference type="Proteomes" id="UP000422569"/>
    </source>
</evidence>
<keyword evidence="2" id="KW-1185">Reference proteome</keyword>